<dbReference type="EMBL" id="JBGFUD010002734">
    <property type="protein sequence ID" value="MFH4977938.1"/>
    <property type="molecule type" value="Genomic_DNA"/>
</dbReference>
<gene>
    <name evidence="9" type="ORF">AB6A40_004647</name>
</gene>
<evidence type="ECO:0000256" key="5">
    <source>
        <dbReference type="ARBA" id="ARBA00022777"/>
    </source>
</evidence>
<dbReference type="GO" id="GO:0015630">
    <property type="term" value="C:microtubule cytoskeleton"/>
    <property type="evidence" value="ECO:0007669"/>
    <property type="project" value="UniProtKB-ARBA"/>
</dbReference>
<dbReference type="FunFam" id="3.30.200.20:FF:000358">
    <property type="entry name" value="Tau tubulin kinase 2b"/>
    <property type="match status" value="1"/>
</dbReference>
<evidence type="ECO:0000256" key="1">
    <source>
        <dbReference type="ARBA" id="ARBA00012513"/>
    </source>
</evidence>
<accession>A0ABD6ELU9</accession>
<comment type="similarity">
    <text evidence="7">Belongs to the protein kinase superfamily. CK1 Ser/Thr protein kinase family.</text>
</comment>
<keyword evidence="2" id="KW-0723">Serine/threonine-protein kinase</keyword>
<evidence type="ECO:0000256" key="4">
    <source>
        <dbReference type="ARBA" id="ARBA00022741"/>
    </source>
</evidence>
<protein>
    <recommendedName>
        <fullName evidence="1">non-specific serine/threonine protein kinase</fullName>
        <ecNumber evidence="1">2.7.11.1</ecNumber>
    </recommendedName>
</protein>
<keyword evidence="6" id="KW-0067">ATP-binding</keyword>
<dbReference type="GO" id="GO:0004674">
    <property type="term" value="F:protein serine/threonine kinase activity"/>
    <property type="evidence" value="ECO:0007669"/>
    <property type="project" value="UniProtKB-KW"/>
</dbReference>
<evidence type="ECO:0000256" key="3">
    <source>
        <dbReference type="ARBA" id="ARBA00022679"/>
    </source>
</evidence>
<dbReference type="InterPro" id="IPR008271">
    <property type="entry name" value="Ser/Thr_kinase_AS"/>
</dbReference>
<evidence type="ECO:0000256" key="7">
    <source>
        <dbReference type="ARBA" id="ARBA00061588"/>
    </source>
</evidence>
<comment type="caution">
    <text evidence="9">The sequence shown here is derived from an EMBL/GenBank/DDBJ whole genome shotgun (WGS) entry which is preliminary data.</text>
</comment>
<dbReference type="PANTHER" id="PTHR11909">
    <property type="entry name" value="CASEIN KINASE-RELATED"/>
    <property type="match status" value="1"/>
</dbReference>
<keyword evidence="5" id="KW-0418">Kinase</keyword>
<feature type="domain" description="Protein kinase" evidence="8">
    <location>
        <begin position="18"/>
        <end position="173"/>
    </location>
</feature>
<dbReference type="InterPro" id="IPR050235">
    <property type="entry name" value="CK1_Ser-Thr_kinase"/>
</dbReference>
<dbReference type="Gene3D" id="1.10.510.10">
    <property type="entry name" value="Transferase(Phosphotransferase) domain 1"/>
    <property type="match status" value="1"/>
</dbReference>
<reference evidence="9 10" key="1">
    <citation type="submission" date="2024-08" db="EMBL/GenBank/DDBJ databases">
        <title>Gnathostoma spinigerum genome.</title>
        <authorList>
            <person name="Gonzalez-Bertolin B."/>
            <person name="Monzon S."/>
            <person name="Zaballos A."/>
            <person name="Jimenez P."/>
            <person name="Dekumyoy P."/>
            <person name="Varona S."/>
            <person name="Cuesta I."/>
            <person name="Sumanam S."/>
            <person name="Adisakwattana P."/>
            <person name="Gasser R.B."/>
            <person name="Hernandez-Gonzalez A."/>
            <person name="Young N.D."/>
            <person name="Perteguer M.J."/>
        </authorList>
    </citation>
    <scope>NUCLEOTIDE SEQUENCE [LARGE SCALE GENOMIC DNA]</scope>
    <source>
        <strain evidence="9">AL3</strain>
        <tissue evidence="9">Liver</tissue>
    </source>
</reference>
<dbReference type="EC" id="2.7.11.1" evidence="1"/>
<keyword evidence="4" id="KW-0547">Nucleotide-binding</keyword>
<dbReference type="GO" id="GO:0005524">
    <property type="term" value="F:ATP binding"/>
    <property type="evidence" value="ECO:0007669"/>
    <property type="project" value="UniProtKB-KW"/>
</dbReference>
<proteinExistence type="inferred from homology"/>
<dbReference type="Pfam" id="PF00069">
    <property type="entry name" value="Pkinase"/>
    <property type="match status" value="1"/>
</dbReference>
<dbReference type="PROSITE" id="PS00108">
    <property type="entry name" value="PROTEIN_KINASE_ST"/>
    <property type="match status" value="1"/>
</dbReference>
<dbReference type="Proteomes" id="UP001608902">
    <property type="component" value="Unassembled WGS sequence"/>
</dbReference>
<name>A0ABD6ELU9_9BILA</name>
<keyword evidence="3" id="KW-0808">Transferase</keyword>
<evidence type="ECO:0000256" key="6">
    <source>
        <dbReference type="ARBA" id="ARBA00022840"/>
    </source>
</evidence>
<keyword evidence="10" id="KW-1185">Reference proteome</keyword>
<evidence type="ECO:0000313" key="10">
    <source>
        <dbReference type="Proteomes" id="UP001608902"/>
    </source>
</evidence>
<dbReference type="SMART" id="SM00220">
    <property type="entry name" value="S_TKc"/>
    <property type="match status" value="1"/>
</dbReference>
<evidence type="ECO:0000259" key="8">
    <source>
        <dbReference type="PROSITE" id="PS50011"/>
    </source>
</evidence>
<evidence type="ECO:0000313" key="9">
    <source>
        <dbReference type="EMBL" id="MFH4977938.1"/>
    </source>
</evidence>
<dbReference type="SUPFAM" id="SSF56112">
    <property type="entry name" value="Protein kinase-like (PK-like)"/>
    <property type="match status" value="1"/>
</dbReference>
<sequence length="173" mass="19207">MGDEVVEFKIGKVICGQWKVTEKLGSGGCGAVYEVIDIKHKGYSAALKAESNNVEDGGVLKLEAAVLSKLGECKNVVRLIHSGKRPKYSFIVMTLCGPDLMFLKRIRGENSNKREDDHFSIETILRIAIHCLYAIKQTHEIGFVHRDVKPGNMVIGVHGRDSRTIFMIDYGSD</sequence>
<organism evidence="9 10">
    <name type="scientific">Gnathostoma spinigerum</name>
    <dbReference type="NCBI Taxonomy" id="75299"/>
    <lineage>
        <taxon>Eukaryota</taxon>
        <taxon>Metazoa</taxon>
        <taxon>Ecdysozoa</taxon>
        <taxon>Nematoda</taxon>
        <taxon>Chromadorea</taxon>
        <taxon>Rhabditida</taxon>
        <taxon>Spirurina</taxon>
        <taxon>Gnathostomatomorpha</taxon>
        <taxon>Gnathostomatoidea</taxon>
        <taxon>Gnathostomatidae</taxon>
        <taxon>Gnathostoma</taxon>
    </lineage>
</organism>
<dbReference type="InterPro" id="IPR011009">
    <property type="entry name" value="Kinase-like_dom_sf"/>
</dbReference>
<dbReference type="InterPro" id="IPR000719">
    <property type="entry name" value="Prot_kinase_dom"/>
</dbReference>
<dbReference type="PROSITE" id="PS50011">
    <property type="entry name" value="PROTEIN_KINASE_DOM"/>
    <property type="match status" value="1"/>
</dbReference>
<dbReference type="AlphaFoldDB" id="A0ABD6ELU9"/>
<evidence type="ECO:0000256" key="2">
    <source>
        <dbReference type="ARBA" id="ARBA00022527"/>
    </source>
</evidence>